<dbReference type="AlphaFoldDB" id="A1DIR4"/>
<keyword evidence="2" id="KW-1133">Transmembrane helix</keyword>
<keyword evidence="2" id="KW-0472">Membrane</keyword>
<feature type="compositionally biased region" description="Polar residues" evidence="1">
    <location>
        <begin position="280"/>
        <end position="292"/>
    </location>
</feature>
<dbReference type="GeneID" id="4587726"/>
<accession>A1DIR4</accession>
<feature type="compositionally biased region" description="Polar residues" evidence="1">
    <location>
        <begin position="252"/>
        <end position="262"/>
    </location>
</feature>
<gene>
    <name evidence="3" type="ORF">NFIA_092320</name>
</gene>
<dbReference type="VEuPathDB" id="FungiDB:NFIA_092320"/>
<feature type="transmembrane region" description="Helical" evidence="2">
    <location>
        <begin position="59"/>
        <end position="84"/>
    </location>
</feature>
<dbReference type="eggNOG" id="ENOG502RNTM">
    <property type="taxonomic scope" value="Eukaryota"/>
</dbReference>
<feature type="transmembrane region" description="Helical" evidence="2">
    <location>
        <begin position="12"/>
        <end position="39"/>
    </location>
</feature>
<sequence length="292" mass="32764">MFFYICEVTVKQSYVVMLMLQTIFWLLAMFLMFYVFYRVIQAYLNRIANGGKTFLPVSILHWVLLGVLGILMVVNAAMYIAFLVMEVNGSSQRQIVGHYNRIVEARIIVSWLMSLEILVWTIFIIAKSRFSSKLIVTIMYNFESKMPPPYLSLATSIVSFFCTIGIYFGLIFCCIQWCKASKIYSQEHAQNVQHAPYAQHAQYAQTLPPPPPGPYAPMSSYQPYQPPSPQPPSHSAHSGYSSPVNGGLSPVNGYSNPANGNGQFPPAELHSESDAGSHGLPSNQQYQHHPHA</sequence>
<feature type="transmembrane region" description="Helical" evidence="2">
    <location>
        <begin position="150"/>
        <end position="175"/>
    </location>
</feature>
<dbReference type="Proteomes" id="UP000006702">
    <property type="component" value="Unassembled WGS sequence"/>
</dbReference>
<organism evidence="3 4">
    <name type="scientific">Neosartorya fischeri (strain ATCC 1020 / DSM 3700 / CBS 544.65 / FGSC A1164 / JCM 1740 / NRRL 181 / WB 181)</name>
    <name type="common">Aspergillus fischerianus</name>
    <dbReference type="NCBI Taxonomy" id="331117"/>
    <lineage>
        <taxon>Eukaryota</taxon>
        <taxon>Fungi</taxon>
        <taxon>Dikarya</taxon>
        <taxon>Ascomycota</taxon>
        <taxon>Pezizomycotina</taxon>
        <taxon>Eurotiomycetes</taxon>
        <taxon>Eurotiomycetidae</taxon>
        <taxon>Eurotiales</taxon>
        <taxon>Aspergillaceae</taxon>
        <taxon>Aspergillus</taxon>
        <taxon>Aspergillus subgen. Fumigati</taxon>
    </lineage>
</organism>
<proteinExistence type="predicted"/>
<reference evidence="4" key="1">
    <citation type="journal article" date="2008" name="PLoS Genet.">
        <title>Genomic islands in the pathogenic filamentous fungus Aspergillus fumigatus.</title>
        <authorList>
            <person name="Fedorova N.D."/>
            <person name="Khaldi N."/>
            <person name="Joardar V.S."/>
            <person name="Maiti R."/>
            <person name="Amedeo P."/>
            <person name="Anderson M.J."/>
            <person name="Crabtree J."/>
            <person name="Silva J.C."/>
            <person name="Badger J.H."/>
            <person name="Albarraq A."/>
            <person name="Angiuoli S."/>
            <person name="Bussey H."/>
            <person name="Bowyer P."/>
            <person name="Cotty P.J."/>
            <person name="Dyer P.S."/>
            <person name="Egan A."/>
            <person name="Galens K."/>
            <person name="Fraser-Liggett C.M."/>
            <person name="Haas B.J."/>
            <person name="Inman J.M."/>
            <person name="Kent R."/>
            <person name="Lemieux S."/>
            <person name="Malavazi I."/>
            <person name="Orvis J."/>
            <person name="Roemer T."/>
            <person name="Ronning C.M."/>
            <person name="Sundaram J.P."/>
            <person name="Sutton G."/>
            <person name="Turner G."/>
            <person name="Venter J.C."/>
            <person name="White O.R."/>
            <person name="Whitty B.R."/>
            <person name="Youngman P."/>
            <person name="Wolfe K.H."/>
            <person name="Goldman G.H."/>
            <person name="Wortman J.R."/>
            <person name="Jiang B."/>
            <person name="Denning D.W."/>
            <person name="Nierman W.C."/>
        </authorList>
    </citation>
    <scope>NUCLEOTIDE SEQUENCE [LARGE SCALE GENOMIC DNA]</scope>
    <source>
        <strain evidence="4">ATCC 1020 / DSM 3700 / CBS 544.65 / FGSC A1164 / JCM 1740 / NRRL 181 / WB 181</strain>
    </source>
</reference>
<evidence type="ECO:0000313" key="4">
    <source>
        <dbReference type="Proteomes" id="UP000006702"/>
    </source>
</evidence>
<keyword evidence="2" id="KW-0812">Transmembrane</keyword>
<evidence type="ECO:0000256" key="1">
    <source>
        <dbReference type="SAM" id="MobiDB-lite"/>
    </source>
</evidence>
<dbReference type="HOGENOM" id="CLU_953445_0_0_1"/>
<protein>
    <submittedName>
        <fullName evidence="3">Uncharacterized protein</fullName>
    </submittedName>
</protein>
<feature type="transmembrane region" description="Helical" evidence="2">
    <location>
        <begin position="105"/>
        <end position="126"/>
    </location>
</feature>
<evidence type="ECO:0000256" key="2">
    <source>
        <dbReference type="SAM" id="Phobius"/>
    </source>
</evidence>
<dbReference type="OrthoDB" id="4504921at2759"/>
<keyword evidence="4" id="KW-1185">Reference proteome</keyword>
<name>A1DIR4_NEOFI</name>
<dbReference type="EMBL" id="DS027696">
    <property type="protein sequence ID" value="EAW19271.1"/>
    <property type="molecule type" value="Genomic_DNA"/>
</dbReference>
<evidence type="ECO:0000313" key="3">
    <source>
        <dbReference type="EMBL" id="EAW19271.1"/>
    </source>
</evidence>
<dbReference type="KEGG" id="nfi:NFIA_092320"/>
<feature type="region of interest" description="Disordered" evidence="1">
    <location>
        <begin position="208"/>
        <end position="292"/>
    </location>
</feature>
<dbReference type="RefSeq" id="XP_001261168.1">
    <property type="nucleotide sequence ID" value="XM_001261167.1"/>
</dbReference>